<sequence>MPILLRGVVARTGPRDETSEFTGNADLSEWVVDIPANK</sequence>
<reference evidence="1" key="1">
    <citation type="submission" date="2020-05" db="EMBL/GenBank/DDBJ databases">
        <authorList>
            <person name="Chiriac C."/>
            <person name="Salcher M."/>
            <person name="Ghai R."/>
            <person name="Kavagutti S V."/>
        </authorList>
    </citation>
    <scope>NUCLEOTIDE SEQUENCE</scope>
</reference>
<protein>
    <submittedName>
        <fullName evidence="1">Unannotated protein</fullName>
    </submittedName>
</protein>
<dbReference type="AlphaFoldDB" id="A0A6J7GFI4"/>
<evidence type="ECO:0000313" key="1">
    <source>
        <dbReference type="EMBL" id="CAB4902823.1"/>
    </source>
</evidence>
<organism evidence="1">
    <name type="scientific">freshwater metagenome</name>
    <dbReference type="NCBI Taxonomy" id="449393"/>
    <lineage>
        <taxon>unclassified sequences</taxon>
        <taxon>metagenomes</taxon>
        <taxon>ecological metagenomes</taxon>
    </lineage>
</organism>
<accession>A0A6J7GFI4</accession>
<dbReference type="EMBL" id="CAFBMB010000077">
    <property type="protein sequence ID" value="CAB4902823.1"/>
    <property type="molecule type" value="Genomic_DNA"/>
</dbReference>
<name>A0A6J7GFI4_9ZZZZ</name>
<gene>
    <name evidence="1" type="ORF">UFOPK3516_01021</name>
</gene>
<proteinExistence type="predicted"/>